<dbReference type="Proteomes" id="UP000019247">
    <property type="component" value="Unassembled WGS sequence"/>
</dbReference>
<dbReference type="STRING" id="1400520.LFAB_17155"/>
<dbReference type="RefSeq" id="WP_033614973.1">
    <property type="nucleotide sequence ID" value="NZ_KK036540.1"/>
</dbReference>
<comment type="caution">
    <text evidence="2">The sequence shown here is derived from an EMBL/GenBank/DDBJ whole genome shotgun (WGS) entry which is preliminary data.</text>
</comment>
<evidence type="ECO:0000259" key="1">
    <source>
        <dbReference type="Pfam" id="PF07143"/>
    </source>
</evidence>
<accession>W6T3Y5</accession>
<dbReference type="eggNOG" id="COG5621">
    <property type="taxonomic scope" value="Bacteria"/>
</dbReference>
<organism evidence="2 3">
    <name type="scientific">Lactiplantibacillus fabifermentans T30PCM01</name>
    <dbReference type="NCBI Taxonomy" id="1400520"/>
    <lineage>
        <taxon>Bacteria</taxon>
        <taxon>Bacillati</taxon>
        <taxon>Bacillota</taxon>
        <taxon>Bacilli</taxon>
        <taxon>Lactobacillales</taxon>
        <taxon>Lactobacillaceae</taxon>
        <taxon>Lactiplantibacillus</taxon>
    </lineage>
</organism>
<dbReference type="SUPFAM" id="SSF159245">
    <property type="entry name" value="AttH-like"/>
    <property type="match status" value="1"/>
</dbReference>
<dbReference type="OrthoDB" id="5491608at2"/>
<dbReference type="InterPro" id="IPR023374">
    <property type="entry name" value="AttH-like_dom_sf"/>
</dbReference>
<name>W6T3Y5_9LACO</name>
<evidence type="ECO:0000313" key="3">
    <source>
        <dbReference type="Proteomes" id="UP000019247"/>
    </source>
</evidence>
<dbReference type="Pfam" id="PF07143">
    <property type="entry name" value="CrtC"/>
    <property type="match status" value="1"/>
</dbReference>
<sequence>MENARLMDQPQDFKKFGIDPHQVALWEDGIRNTEAVGQNEVWYFDADLDDGSKVVIGFRPKTMATMKSGGYSPNLNLAITRPDGTTSQEFAFADMDHTQMSADKCDVHFGPDYCTGDFTEYDVHVESTANIACDLHYHALVEPFRQGTAALALGDNDDYYYTDLSVPKCAVTGTLTYDGQTVTVNGQGYHDHQWMNISPMAAFHHWFWGRMYTDKYVIYLYDFVTSERFSFKRLPLFMVADNQTGKIIFTTNGQVAVNTELEPTSVGKAFPKTSHYVFNNGDDRAEFEVTWQDIIETRDMYHDAPKDQAEALALAKKAGLSDMQNVMGGTQAQYDQAGLQPAYLRFFAKGGIKLSLNGQTTSSTGTMLYEYNYMGREDPRADV</sequence>
<dbReference type="InterPro" id="IPR010791">
    <property type="entry name" value="AttH_dom"/>
</dbReference>
<evidence type="ECO:0000313" key="2">
    <source>
        <dbReference type="EMBL" id="ETY72622.1"/>
    </source>
</evidence>
<dbReference type="EMBL" id="AWWK01000094">
    <property type="protein sequence ID" value="ETY72622.1"/>
    <property type="molecule type" value="Genomic_DNA"/>
</dbReference>
<dbReference type="Gene3D" id="2.40.370.10">
    <property type="entry name" value="AttH-like domain"/>
    <property type="match status" value="1"/>
</dbReference>
<proteinExistence type="predicted"/>
<dbReference type="PATRIC" id="fig|1400520.3.peg.3377"/>
<protein>
    <recommendedName>
        <fullName evidence="1">AttH domain-containing protein</fullName>
    </recommendedName>
</protein>
<gene>
    <name evidence="2" type="ORF">LFAB_17155</name>
</gene>
<feature type="domain" description="AttH" evidence="1">
    <location>
        <begin position="40"/>
        <end position="195"/>
    </location>
</feature>
<dbReference type="HOGENOM" id="CLU_041422_0_0_9"/>
<dbReference type="AlphaFoldDB" id="W6T3Y5"/>
<reference evidence="2 3" key="1">
    <citation type="journal article" date="2014" name="Genome Announc.">
        <title>Genome Sequence of Lactobacillus fabifermentans Strain T30PCM01, Isolated from Fermenting Grape Marc.</title>
        <authorList>
            <person name="Treu L."/>
            <person name="Vendramin V."/>
            <person name="Bovo B."/>
            <person name="Giacomini A."/>
            <person name="Corich V."/>
            <person name="Campanaro S."/>
        </authorList>
    </citation>
    <scope>NUCLEOTIDE SEQUENCE [LARGE SCALE GENOMIC DNA]</scope>
    <source>
        <strain evidence="2 3">T30PCM01</strain>
    </source>
</reference>